<proteinExistence type="predicted"/>
<evidence type="ECO:0000313" key="2">
    <source>
        <dbReference type="Proteomes" id="UP001157017"/>
    </source>
</evidence>
<dbReference type="Proteomes" id="UP001157017">
    <property type="component" value="Unassembled WGS sequence"/>
</dbReference>
<protein>
    <submittedName>
        <fullName evidence="1">Uncharacterized protein</fullName>
    </submittedName>
</protein>
<organism evidence="1 2">
    <name type="scientific">Angustibacter aerolatus</name>
    <dbReference type="NCBI Taxonomy" id="1162965"/>
    <lineage>
        <taxon>Bacteria</taxon>
        <taxon>Bacillati</taxon>
        <taxon>Actinomycetota</taxon>
        <taxon>Actinomycetes</taxon>
        <taxon>Kineosporiales</taxon>
        <taxon>Kineosporiaceae</taxon>
    </lineage>
</organism>
<sequence>MPRDSEAWSSAVESLEQAALADRLFDQAERLERGPARNAVLQEAHDAMRLAADWELDAREQAATAV</sequence>
<keyword evidence="2" id="KW-1185">Reference proteome</keyword>
<comment type="caution">
    <text evidence="1">The sequence shown here is derived from an EMBL/GenBank/DDBJ whole genome shotgun (WGS) entry which is preliminary data.</text>
</comment>
<reference evidence="2" key="1">
    <citation type="journal article" date="2019" name="Int. J. Syst. Evol. Microbiol.">
        <title>The Global Catalogue of Microorganisms (GCM) 10K type strain sequencing project: providing services to taxonomists for standard genome sequencing and annotation.</title>
        <authorList>
            <consortium name="The Broad Institute Genomics Platform"/>
            <consortium name="The Broad Institute Genome Sequencing Center for Infectious Disease"/>
            <person name="Wu L."/>
            <person name="Ma J."/>
        </authorList>
    </citation>
    <scope>NUCLEOTIDE SEQUENCE [LARGE SCALE GENOMIC DNA]</scope>
    <source>
        <strain evidence="2">NBRC 108730</strain>
    </source>
</reference>
<evidence type="ECO:0000313" key="1">
    <source>
        <dbReference type="EMBL" id="GMA87417.1"/>
    </source>
</evidence>
<name>A0ABQ6JGP8_9ACTN</name>
<gene>
    <name evidence="1" type="ORF">GCM10025868_26670</name>
</gene>
<accession>A0ABQ6JGP8</accession>
<dbReference type="EMBL" id="BSUZ01000001">
    <property type="protein sequence ID" value="GMA87417.1"/>
    <property type="molecule type" value="Genomic_DNA"/>
</dbReference>